<dbReference type="PANTHER" id="PTHR20861">
    <property type="entry name" value="HOMOSERINE/4-DIPHOSPHOCYTIDYL-2-C-METHYL-D-ERYTHRITOL KINASE"/>
    <property type="match status" value="1"/>
</dbReference>
<keyword evidence="8 13" id="KW-0547">Nucleotide-binding</keyword>
<dbReference type="Pfam" id="PF08544">
    <property type="entry name" value="GHMP_kinases_C"/>
    <property type="match status" value="1"/>
</dbReference>
<evidence type="ECO:0000256" key="7">
    <source>
        <dbReference type="ARBA" id="ARBA00022697"/>
    </source>
</evidence>
<dbReference type="InterPro" id="IPR013750">
    <property type="entry name" value="GHMP_kinase_C_dom"/>
</dbReference>
<dbReference type="NCBIfam" id="TIGR00191">
    <property type="entry name" value="thrB"/>
    <property type="match status" value="1"/>
</dbReference>
<evidence type="ECO:0000256" key="8">
    <source>
        <dbReference type="ARBA" id="ARBA00022741"/>
    </source>
</evidence>
<keyword evidence="13" id="KW-0963">Cytoplasm</keyword>
<evidence type="ECO:0000313" key="16">
    <source>
        <dbReference type="EMBL" id="ASA23750.1"/>
    </source>
</evidence>
<feature type="domain" description="GHMP kinase C-terminal" evidence="15">
    <location>
        <begin position="206"/>
        <end position="275"/>
    </location>
</feature>
<accession>A0A2Z2KK97</accession>
<evidence type="ECO:0000256" key="2">
    <source>
        <dbReference type="ARBA" id="ARBA00007370"/>
    </source>
</evidence>
<evidence type="ECO:0000256" key="12">
    <source>
        <dbReference type="ARBA" id="ARBA00049954"/>
    </source>
</evidence>
<dbReference type="KEGG" id="pdh:B9T62_25005"/>
<dbReference type="PROSITE" id="PS00627">
    <property type="entry name" value="GHMP_KINASES_ATP"/>
    <property type="match status" value="1"/>
</dbReference>
<dbReference type="SUPFAM" id="SSF54211">
    <property type="entry name" value="Ribosomal protein S5 domain 2-like"/>
    <property type="match status" value="1"/>
</dbReference>
<evidence type="ECO:0000313" key="17">
    <source>
        <dbReference type="Proteomes" id="UP000249890"/>
    </source>
</evidence>
<gene>
    <name evidence="13" type="primary">thrB</name>
    <name evidence="16" type="ORF">B9T62_25005</name>
</gene>
<keyword evidence="6 13" id="KW-0808">Transferase</keyword>
<reference evidence="16 17" key="1">
    <citation type="submission" date="2017-06" db="EMBL/GenBank/DDBJ databases">
        <title>Complete genome sequence of Paenibacillus donghaensis KCTC 13049T isolated from East Sea sediment, South Korea.</title>
        <authorList>
            <person name="Jung B.K."/>
            <person name="Hong S.-J."/>
            <person name="Shin J.-H."/>
        </authorList>
    </citation>
    <scope>NUCLEOTIDE SEQUENCE [LARGE SCALE GENOMIC DNA]</scope>
    <source>
        <strain evidence="16 17">KCTC 13049</strain>
    </source>
</reference>
<feature type="binding site" evidence="13">
    <location>
        <begin position="90"/>
        <end position="100"/>
    </location>
    <ligand>
        <name>ATP</name>
        <dbReference type="ChEBI" id="CHEBI:30616"/>
    </ligand>
</feature>
<evidence type="ECO:0000259" key="15">
    <source>
        <dbReference type="Pfam" id="PF08544"/>
    </source>
</evidence>
<organism evidence="16 17">
    <name type="scientific">Paenibacillus donghaensis</name>
    <dbReference type="NCBI Taxonomy" id="414771"/>
    <lineage>
        <taxon>Bacteria</taxon>
        <taxon>Bacillati</taxon>
        <taxon>Bacillota</taxon>
        <taxon>Bacilli</taxon>
        <taxon>Bacillales</taxon>
        <taxon>Paenibacillaceae</taxon>
        <taxon>Paenibacillus</taxon>
    </lineage>
</organism>
<sequence length="326" mass="34698">MSIYGRSRVKVPASTANLGPGFDTLGMALSMYAWIEMEEAEETVIHLYGDEMKGLALDKSNLLYQVAQLVFAEAGVSVPELAISMYSEIPLTRGLGSSASAIVGGMAAANALIGSPLSDAVLFNMATKLEKHPDNVGASLFGGIITAIWDGEVADYVKLAPPSELEALVIIPEFELATTKARGVLPTEISVSDAVYNISRTSLLTAALASGRFDLIGKAMQDRLHQPYRAALVPGMEKLLAEAPQHGALGIALSGAGPTLLCLVDRREKRKDELEAFLVQTMADQGIPAQTCWLSLCTEGVTVELTGRNGMHNDSFLDMIKGELQS</sequence>
<evidence type="ECO:0000256" key="4">
    <source>
        <dbReference type="ARBA" id="ARBA00017858"/>
    </source>
</evidence>
<evidence type="ECO:0000256" key="13">
    <source>
        <dbReference type="HAMAP-Rule" id="MF_00384"/>
    </source>
</evidence>
<dbReference type="Gene3D" id="3.30.230.10">
    <property type="match status" value="1"/>
</dbReference>
<evidence type="ECO:0000256" key="3">
    <source>
        <dbReference type="ARBA" id="ARBA00012078"/>
    </source>
</evidence>
<dbReference type="EMBL" id="CP021780">
    <property type="protein sequence ID" value="ASA23750.1"/>
    <property type="molecule type" value="Genomic_DNA"/>
</dbReference>
<keyword evidence="7 13" id="KW-0791">Threonine biosynthesis</keyword>
<evidence type="ECO:0000256" key="11">
    <source>
        <dbReference type="ARBA" id="ARBA00049375"/>
    </source>
</evidence>
<dbReference type="InterPro" id="IPR014721">
    <property type="entry name" value="Ribsml_uS5_D2-typ_fold_subgr"/>
</dbReference>
<evidence type="ECO:0000256" key="10">
    <source>
        <dbReference type="ARBA" id="ARBA00022840"/>
    </source>
</evidence>
<dbReference type="GO" id="GO:0005524">
    <property type="term" value="F:ATP binding"/>
    <property type="evidence" value="ECO:0007669"/>
    <property type="project" value="UniProtKB-UniRule"/>
</dbReference>
<dbReference type="Pfam" id="PF00288">
    <property type="entry name" value="GHMP_kinases_N"/>
    <property type="match status" value="1"/>
</dbReference>
<protein>
    <recommendedName>
        <fullName evidence="4 13">Homoserine kinase</fullName>
        <shortName evidence="13">HK</shortName>
        <shortName evidence="13">HSK</shortName>
        <ecNumber evidence="3 13">2.7.1.39</ecNumber>
    </recommendedName>
</protein>
<evidence type="ECO:0000256" key="1">
    <source>
        <dbReference type="ARBA" id="ARBA00005015"/>
    </source>
</evidence>
<evidence type="ECO:0000256" key="6">
    <source>
        <dbReference type="ARBA" id="ARBA00022679"/>
    </source>
</evidence>
<dbReference type="GO" id="GO:0005737">
    <property type="term" value="C:cytoplasm"/>
    <property type="evidence" value="ECO:0007669"/>
    <property type="project" value="UniProtKB-SubCell"/>
</dbReference>
<dbReference type="InterPro" id="IPR000870">
    <property type="entry name" value="Homoserine_kinase"/>
</dbReference>
<proteinExistence type="inferred from homology"/>
<keyword evidence="9 13" id="KW-0418">Kinase</keyword>
<dbReference type="OrthoDB" id="9769912at2"/>
<dbReference type="Gene3D" id="3.30.70.890">
    <property type="entry name" value="GHMP kinase, C-terminal domain"/>
    <property type="match status" value="1"/>
</dbReference>
<dbReference type="RefSeq" id="WP_087917736.1">
    <property type="nucleotide sequence ID" value="NZ_CP021780.1"/>
</dbReference>
<dbReference type="InterPro" id="IPR020568">
    <property type="entry name" value="Ribosomal_Su5_D2-typ_SF"/>
</dbReference>
<dbReference type="GO" id="GO:0004413">
    <property type="term" value="F:homoserine kinase activity"/>
    <property type="evidence" value="ECO:0007669"/>
    <property type="project" value="UniProtKB-UniRule"/>
</dbReference>
<evidence type="ECO:0000259" key="14">
    <source>
        <dbReference type="Pfam" id="PF00288"/>
    </source>
</evidence>
<dbReference type="EC" id="2.7.1.39" evidence="3 13"/>
<comment type="function">
    <text evidence="12 13">Catalyzes the ATP-dependent phosphorylation of L-homoserine to L-homoserine phosphate.</text>
</comment>
<keyword evidence="17" id="KW-1185">Reference proteome</keyword>
<dbReference type="InterPro" id="IPR006204">
    <property type="entry name" value="GHMP_kinase_N_dom"/>
</dbReference>
<name>A0A2Z2KK97_9BACL</name>
<keyword evidence="5 13" id="KW-0028">Amino-acid biosynthesis</keyword>
<dbReference type="InterPro" id="IPR006203">
    <property type="entry name" value="GHMP_knse_ATP-bd_CS"/>
</dbReference>
<dbReference type="PRINTS" id="PR00958">
    <property type="entry name" value="HOMSERKINASE"/>
</dbReference>
<dbReference type="AlphaFoldDB" id="A0A2Z2KK97"/>
<comment type="pathway">
    <text evidence="1 13">Amino-acid biosynthesis; L-threonine biosynthesis; L-threonine from L-aspartate: step 4/5.</text>
</comment>
<dbReference type="GO" id="GO:0009088">
    <property type="term" value="P:threonine biosynthetic process"/>
    <property type="evidence" value="ECO:0007669"/>
    <property type="project" value="UniProtKB-UniRule"/>
</dbReference>
<dbReference type="Proteomes" id="UP000249890">
    <property type="component" value="Chromosome"/>
</dbReference>
<comment type="catalytic activity">
    <reaction evidence="11 13">
        <text>L-homoserine + ATP = O-phospho-L-homoserine + ADP + H(+)</text>
        <dbReference type="Rhea" id="RHEA:13985"/>
        <dbReference type="ChEBI" id="CHEBI:15378"/>
        <dbReference type="ChEBI" id="CHEBI:30616"/>
        <dbReference type="ChEBI" id="CHEBI:57476"/>
        <dbReference type="ChEBI" id="CHEBI:57590"/>
        <dbReference type="ChEBI" id="CHEBI:456216"/>
        <dbReference type="EC" id="2.7.1.39"/>
    </reaction>
</comment>
<dbReference type="PIRSF" id="PIRSF000676">
    <property type="entry name" value="Homoser_kin"/>
    <property type="match status" value="1"/>
</dbReference>
<keyword evidence="10 13" id="KW-0067">ATP-binding</keyword>
<dbReference type="UniPathway" id="UPA00050">
    <property type="reaction ID" value="UER00064"/>
</dbReference>
<comment type="subcellular location">
    <subcellularLocation>
        <location evidence="13">Cytoplasm</location>
    </subcellularLocation>
</comment>
<dbReference type="HAMAP" id="MF_00384">
    <property type="entry name" value="Homoser_kinase"/>
    <property type="match status" value="1"/>
</dbReference>
<feature type="domain" description="GHMP kinase N-terminal" evidence="14">
    <location>
        <begin position="61"/>
        <end position="143"/>
    </location>
</feature>
<dbReference type="PANTHER" id="PTHR20861:SF1">
    <property type="entry name" value="HOMOSERINE KINASE"/>
    <property type="match status" value="1"/>
</dbReference>
<evidence type="ECO:0000256" key="5">
    <source>
        <dbReference type="ARBA" id="ARBA00022605"/>
    </source>
</evidence>
<comment type="similarity">
    <text evidence="2 13">Belongs to the GHMP kinase family. Homoserine kinase subfamily.</text>
</comment>
<dbReference type="InterPro" id="IPR036554">
    <property type="entry name" value="GHMP_kinase_C_sf"/>
</dbReference>
<evidence type="ECO:0000256" key="9">
    <source>
        <dbReference type="ARBA" id="ARBA00022777"/>
    </source>
</evidence>
<dbReference type="SUPFAM" id="SSF55060">
    <property type="entry name" value="GHMP Kinase, C-terminal domain"/>
    <property type="match status" value="1"/>
</dbReference>
<dbReference type="NCBIfam" id="NF002288">
    <property type="entry name" value="PRK01212.1-4"/>
    <property type="match status" value="1"/>
</dbReference>